<gene>
    <name evidence="2" type="ORF">ENQ87_05605</name>
</gene>
<feature type="region of interest" description="Disordered" evidence="1">
    <location>
        <begin position="46"/>
        <end position="101"/>
    </location>
</feature>
<dbReference type="AlphaFoldDB" id="A0A831UBK6"/>
<reference evidence="2" key="1">
    <citation type="journal article" date="2020" name="mSystems">
        <title>Genome- and Community-Level Interaction Insights into Carbon Utilization and Element Cycling Functions of Hydrothermarchaeota in Hydrothermal Sediment.</title>
        <authorList>
            <person name="Zhou Z."/>
            <person name="Liu Y."/>
            <person name="Xu W."/>
            <person name="Pan J."/>
            <person name="Luo Z.H."/>
            <person name="Li M."/>
        </authorList>
    </citation>
    <scope>NUCLEOTIDE SEQUENCE [LARGE SCALE GENOMIC DNA]</scope>
    <source>
        <strain evidence="2">SpSt-349</strain>
    </source>
</reference>
<name>A0A831UBK6_GEOME</name>
<proteinExistence type="predicted"/>
<organism evidence="2">
    <name type="scientific">Geobacter metallireducens</name>
    <dbReference type="NCBI Taxonomy" id="28232"/>
    <lineage>
        <taxon>Bacteria</taxon>
        <taxon>Pseudomonadati</taxon>
        <taxon>Thermodesulfobacteriota</taxon>
        <taxon>Desulfuromonadia</taxon>
        <taxon>Geobacterales</taxon>
        <taxon>Geobacteraceae</taxon>
        <taxon>Geobacter</taxon>
    </lineage>
</organism>
<dbReference type="EMBL" id="DSOV01000020">
    <property type="protein sequence ID" value="HEN41841.1"/>
    <property type="molecule type" value="Genomic_DNA"/>
</dbReference>
<accession>A0A831UBK6</accession>
<protein>
    <submittedName>
        <fullName evidence="2">Uncharacterized protein</fullName>
    </submittedName>
</protein>
<sequence>MIVRKRSAGDYVDAKCTRCRAVLNHTIVAMVGERIVRVQCNTCGGQHNYHPPQEEKKPVERSTASRAGAPRALSAGRPRREPLPAGPSEWEQRMEQADPAAAAPYAMDRSFRSGEIVSHPVFGVGFVLTVTKPNKAEILFRDGVKLLRCTL</sequence>
<evidence type="ECO:0000313" key="2">
    <source>
        <dbReference type="EMBL" id="HEN41841.1"/>
    </source>
</evidence>
<evidence type="ECO:0000256" key="1">
    <source>
        <dbReference type="SAM" id="MobiDB-lite"/>
    </source>
</evidence>
<comment type="caution">
    <text evidence="2">The sequence shown here is derived from an EMBL/GenBank/DDBJ whole genome shotgun (WGS) entry which is preliminary data.</text>
</comment>